<dbReference type="AlphaFoldDB" id="A0A662ZHE3"/>
<dbReference type="EMBL" id="FOXF01000021">
    <property type="protein sequence ID" value="SFP40419.1"/>
    <property type="molecule type" value="Genomic_DNA"/>
</dbReference>
<reference evidence="1 2" key="1">
    <citation type="submission" date="2016-10" db="EMBL/GenBank/DDBJ databases">
        <authorList>
            <person name="Varghese N."/>
            <person name="Submissions S."/>
        </authorList>
    </citation>
    <scope>NUCLEOTIDE SEQUENCE [LARGE SCALE GENOMIC DNA]</scope>
    <source>
        <strain evidence="1 2">DSM 1361</strain>
    </source>
</reference>
<protein>
    <submittedName>
        <fullName evidence="1">Uncharacterized protein</fullName>
    </submittedName>
</protein>
<dbReference type="Proteomes" id="UP000243745">
    <property type="component" value="Unassembled WGS sequence"/>
</dbReference>
<dbReference type="RefSeq" id="WP_245730071.1">
    <property type="nucleotide sequence ID" value="NZ_FOXF01000021.1"/>
</dbReference>
<accession>A0A662ZHE3</accession>
<evidence type="ECO:0000313" key="1">
    <source>
        <dbReference type="EMBL" id="SFP40419.1"/>
    </source>
</evidence>
<proteinExistence type="predicted"/>
<gene>
    <name evidence="1" type="ORF">SAMN02910344_01293</name>
</gene>
<organism evidence="1 2">
    <name type="scientific">Ruminobacter amylophilus</name>
    <dbReference type="NCBI Taxonomy" id="867"/>
    <lineage>
        <taxon>Bacteria</taxon>
        <taxon>Pseudomonadati</taxon>
        <taxon>Pseudomonadota</taxon>
        <taxon>Gammaproteobacteria</taxon>
        <taxon>Aeromonadales</taxon>
        <taxon>Succinivibrionaceae</taxon>
        <taxon>Ruminobacter</taxon>
    </lineage>
</organism>
<evidence type="ECO:0000313" key="2">
    <source>
        <dbReference type="Proteomes" id="UP000243745"/>
    </source>
</evidence>
<keyword evidence="2" id="KW-1185">Reference proteome</keyword>
<sequence>MNFIECLCHTKGTWAGKKFELIDWQEQIIRDLFGTLKPNGYRQFNTAYVEIPKKMGKSELAAAEAQQTVRIRHQWPNGTRATYDLKLLGYQIMSGSADGFMQLKVSGRQASDVVWSNADVAEQTQTTENEGE</sequence>
<name>A0A662ZHE3_9GAMM</name>